<name>A0ABY7WD95_9SPHI</name>
<dbReference type="EMBL" id="CP117880">
    <property type="protein sequence ID" value="WDF66840.1"/>
    <property type="molecule type" value="Genomic_DNA"/>
</dbReference>
<dbReference type="RefSeq" id="WP_274265580.1">
    <property type="nucleotide sequence ID" value="NZ_CP117880.1"/>
</dbReference>
<proteinExistence type="predicted"/>
<sequence>MNEKHTQADSVKELIQKKLVENGERIHQDYFGVEKIAEDKYLVYWVAQGYIDEFDVSEDDDVVKILINVATLTDEQVQLPESVLDYIPTAYIHVKNGEKIREIDEFLEELKENSN</sequence>
<accession>A0ABY7WD95</accession>
<evidence type="ECO:0000313" key="1">
    <source>
        <dbReference type="EMBL" id="WDF66840.1"/>
    </source>
</evidence>
<dbReference type="Proteomes" id="UP001221558">
    <property type="component" value="Chromosome"/>
</dbReference>
<evidence type="ECO:0000313" key="2">
    <source>
        <dbReference type="Proteomes" id="UP001221558"/>
    </source>
</evidence>
<keyword evidence="2" id="KW-1185">Reference proteome</keyword>
<protein>
    <submittedName>
        <fullName evidence="1">Uncharacterized protein</fullName>
    </submittedName>
</protein>
<reference evidence="1 2" key="1">
    <citation type="submission" date="2023-02" db="EMBL/GenBank/DDBJ databases">
        <title>Genome sequence of Sphingobacterium sp. KACC 22765.</title>
        <authorList>
            <person name="Kim S."/>
            <person name="Heo J."/>
            <person name="Kwon S.-W."/>
        </authorList>
    </citation>
    <scope>NUCLEOTIDE SEQUENCE [LARGE SCALE GENOMIC DNA]</scope>
    <source>
        <strain evidence="1 2">KACC 22765</strain>
    </source>
</reference>
<gene>
    <name evidence="1" type="ORF">PQ465_11040</name>
</gene>
<organism evidence="1 2">
    <name type="scientific">Sphingobacterium oryzagri</name>
    <dbReference type="NCBI Taxonomy" id="3025669"/>
    <lineage>
        <taxon>Bacteria</taxon>
        <taxon>Pseudomonadati</taxon>
        <taxon>Bacteroidota</taxon>
        <taxon>Sphingobacteriia</taxon>
        <taxon>Sphingobacteriales</taxon>
        <taxon>Sphingobacteriaceae</taxon>
        <taxon>Sphingobacterium</taxon>
    </lineage>
</organism>